<comment type="caution">
    <text evidence="2">The sequence shown here is derived from an EMBL/GenBank/DDBJ whole genome shotgun (WGS) entry which is preliminary data.</text>
</comment>
<evidence type="ECO:0000313" key="3">
    <source>
        <dbReference type="Proteomes" id="UP000198211"/>
    </source>
</evidence>
<evidence type="ECO:0000313" key="2">
    <source>
        <dbReference type="EMBL" id="OWY95605.1"/>
    </source>
</evidence>
<protein>
    <submittedName>
        <fullName evidence="2">Uncharacterized protein</fullName>
    </submittedName>
</protein>
<dbReference type="AlphaFoldDB" id="A0A225UR76"/>
<reference evidence="3" key="1">
    <citation type="submission" date="2017-03" db="EMBL/GenBank/DDBJ databases">
        <title>Phytopthora megakarya and P. palmivora, two closely related causual agents of cacao black pod achieved similar genome size and gene model numbers by different mechanisms.</title>
        <authorList>
            <person name="Ali S."/>
            <person name="Shao J."/>
            <person name="Larry D.J."/>
            <person name="Kronmiller B."/>
            <person name="Shen D."/>
            <person name="Strem M.D."/>
            <person name="Melnick R.L."/>
            <person name="Guiltinan M.J."/>
            <person name="Tyler B.M."/>
            <person name="Meinhardt L.W."/>
            <person name="Bailey B.A."/>
        </authorList>
    </citation>
    <scope>NUCLEOTIDE SEQUENCE [LARGE SCALE GENOMIC DNA]</scope>
    <source>
        <strain evidence="3">zdho120</strain>
    </source>
</reference>
<organism evidence="2 3">
    <name type="scientific">Phytophthora megakarya</name>
    <dbReference type="NCBI Taxonomy" id="4795"/>
    <lineage>
        <taxon>Eukaryota</taxon>
        <taxon>Sar</taxon>
        <taxon>Stramenopiles</taxon>
        <taxon>Oomycota</taxon>
        <taxon>Peronosporomycetes</taxon>
        <taxon>Peronosporales</taxon>
        <taxon>Peronosporaceae</taxon>
        <taxon>Phytophthora</taxon>
    </lineage>
</organism>
<proteinExistence type="predicted"/>
<accession>A0A225UR76</accession>
<evidence type="ECO:0000256" key="1">
    <source>
        <dbReference type="SAM" id="MobiDB-lite"/>
    </source>
</evidence>
<dbReference type="EMBL" id="NBNE01012710">
    <property type="protein sequence ID" value="OWY95605.1"/>
    <property type="molecule type" value="Genomic_DNA"/>
</dbReference>
<feature type="compositionally biased region" description="Polar residues" evidence="1">
    <location>
        <begin position="1"/>
        <end position="12"/>
    </location>
</feature>
<dbReference type="Proteomes" id="UP000198211">
    <property type="component" value="Unassembled WGS sequence"/>
</dbReference>
<gene>
    <name evidence="2" type="ORF">PHMEG_00034346</name>
</gene>
<feature type="region of interest" description="Disordered" evidence="1">
    <location>
        <begin position="1"/>
        <end position="24"/>
    </location>
</feature>
<name>A0A225UR76_9STRA</name>
<keyword evidence="3" id="KW-1185">Reference proteome</keyword>
<sequence>MTLSQLKSTSKTGCIAQGDASGCSETGDWFRWYEVKFTTWSQCFHAVGSDWNIPDHNTTSRDRKYHKKMIAEKLSKSFVNQNRLHSLVGVL</sequence>